<dbReference type="InterPro" id="IPR034122">
    <property type="entry name" value="Retropepsin-like_bacterial"/>
</dbReference>
<keyword evidence="1" id="KW-0472">Membrane</keyword>
<dbReference type="SUPFAM" id="SSF50630">
    <property type="entry name" value="Acid proteases"/>
    <property type="match status" value="1"/>
</dbReference>
<accession>A0A2S5CQE6</accession>
<gene>
    <name evidence="2" type="ORF">AADEFJLK_00017</name>
</gene>
<dbReference type="InterPro" id="IPR021109">
    <property type="entry name" value="Peptidase_aspartic_dom_sf"/>
</dbReference>
<dbReference type="CDD" id="cd05483">
    <property type="entry name" value="retropepsin_like_bacteria"/>
    <property type="match status" value="1"/>
</dbReference>
<keyword evidence="1" id="KW-1133">Transmembrane helix</keyword>
<dbReference type="SUPFAM" id="SSF48452">
    <property type="entry name" value="TPR-like"/>
    <property type="match status" value="1"/>
</dbReference>
<feature type="transmembrane region" description="Helical" evidence="1">
    <location>
        <begin position="61"/>
        <end position="79"/>
    </location>
</feature>
<evidence type="ECO:0000313" key="3">
    <source>
        <dbReference type="Proteomes" id="UP000237423"/>
    </source>
</evidence>
<dbReference type="Pfam" id="PF13975">
    <property type="entry name" value="gag-asp_proteas"/>
    <property type="match status" value="1"/>
</dbReference>
<organism evidence="2 3">
    <name type="scientific">Methylovulum psychrotolerans</name>
    <dbReference type="NCBI Taxonomy" id="1704499"/>
    <lineage>
        <taxon>Bacteria</taxon>
        <taxon>Pseudomonadati</taxon>
        <taxon>Pseudomonadota</taxon>
        <taxon>Gammaproteobacteria</taxon>
        <taxon>Methylococcales</taxon>
        <taxon>Methylococcaceae</taxon>
        <taxon>Methylovulum</taxon>
    </lineage>
</organism>
<sequence length="395" mass="44238">MYCAQCKTENEEGSNFCIHCGSPIAAQGKKPYRSAPAANSQSSEPVSLLQNTLYLLKNNAFVFYGLLSFLIFIGIGYYFDFGKNPHIFTVKSKHAETNKNNHQAKQPELCDRIGVLKRCNDLIAENNARSCLNLSDRFFEKCGDYDQLHNYRNTAARRISEWKIALESANKLIELYPFSPNPHFIRAGTHKEMGDYRSAITDYEQTLALMPGEIQSPFELVNLYERSGQPCRGISYLEQFSYYHPDVSNNAENILKSLYKNPACSDMQGSGKATIKISKNGLTIQLNTTINKKHNGNFIVDTGASFVVLSKKFANRMQLHYLDWPTIISQTAKGTAEGRHGFIDAVAVQGVEAKHIEVVVLDDLGPIDGLLGLSFLSRFKIEMDAAQGYLKLTSK</sequence>
<dbReference type="Gene3D" id="1.25.40.10">
    <property type="entry name" value="Tetratricopeptide repeat domain"/>
    <property type="match status" value="1"/>
</dbReference>
<dbReference type="InterPro" id="IPR001969">
    <property type="entry name" value="Aspartic_peptidase_AS"/>
</dbReference>
<dbReference type="GO" id="GO:0006508">
    <property type="term" value="P:proteolysis"/>
    <property type="evidence" value="ECO:0007669"/>
    <property type="project" value="InterPro"/>
</dbReference>
<dbReference type="Gene3D" id="2.40.70.10">
    <property type="entry name" value="Acid Proteases"/>
    <property type="match status" value="1"/>
</dbReference>
<dbReference type="GO" id="GO:0004190">
    <property type="term" value="F:aspartic-type endopeptidase activity"/>
    <property type="evidence" value="ECO:0007669"/>
    <property type="project" value="InterPro"/>
</dbReference>
<name>A0A2S5CQE6_9GAMM</name>
<dbReference type="AlphaFoldDB" id="A0A2S5CQE6"/>
<reference evidence="2 3" key="1">
    <citation type="submission" date="2017-11" db="EMBL/GenBank/DDBJ databases">
        <title>Draft Genome Sequence of Methylobacter psychrotolerans Sph1T, an Obligate Methanotroph from Low-Temperature Environments.</title>
        <authorList>
            <person name="Oshkin I.Y."/>
            <person name="Miroshnikov K."/>
            <person name="Belova S.E."/>
            <person name="Korzhenkov A."/>
            <person name="Toshchakov S.V."/>
            <person name="Dedysh S.N."/>
        </authorList>
    </citation>
    <scope>NUCLEOTIDE SEQUENCE [LARGE SCALE GENOMIC DNA]</scope>
    <source>
        <strain evidence="2 3">Sph1</strain>
    </source>
</reference>
<keyword evidence="1" id="KW-0812">Transmembrane</keyword>
<proteinExistence type="predicted"/>
<dbReference type="PROSITE" id="PS00141">
    <property type="entry name" value="ASP_PROTEASE"/>
    <property type="match status" value="1"/>
</dbReference>
<evidence type="ECO:0000256" key="1">
    <source>
        <dbReference type="SAM" id="Phobius"/>
    </source>
</evidence>
<evidence type="ECO:0000313" key="2">
    <source>
        <dbReference type="EMBL" id="POZ53008.1"/>
    </source>
</evidence>
<dbReference type="EMBL" id="PGFZ01000001">
    <property type="protein sequence ID" value="POZ53008.1"/>
    <property type="molecule type" value="Genomic_DNA"/>
</dbReference>
<protein>
    <submittedName>
        <fullName evidence="2">Uncharacterized protein</fullName>
    </submittedName>
</protein>
<dbReference type="Proteomes" id="UP000237423">
    <property type="component" value="Unassembled WGS sequence"/>
</dbReference>
<comment type="caution">
    <text evidence="2">The sequence shown here is derived from an EMBL/GenBank/DDBJ whole genome shotgun (WGS) entry which is preliminary data.</text>
</comment>
<dbReference type="InterPro" id="IPR011990">
    <property type="entry name" value="TPR-like_helical_dom_sf"/>
</dbReference>